<dbReference type="RefSeq" id="WP_212995253.1">
    <property type="nucleotide sequence ID" value="NZ_BAAATW010000001.1"/>
</dbReference>
<dbReference type="GO" id="GO:0019239">
    <property type="term" value="F:deaminase activity"/>
    <property type="evidence" value="ECO:0007669"/>
    <property type="project" value="TreeGrafter"/>
</dbReference>
<dbReference type="Proteomes" id="UP000680865">
    <property type="component" value="Unassembled WGS sequence"/>
</dbReference>
<proteinExistence type="predicted"/>
<dbReference type="Pfam" id="PF01042">
    <property type="entry name" value="Ribonuc_L-PSP"/>
    <property type="match status" value="1"/>
</dbReference>
<dbReference type="AlphaFoldDB" id="A0A919S7D8"/>
<dbReference type="InterPro" id="IPR006175">
    <property type="entry name" value="YjgF/YER057c/UK114"/>
</dbReference>
<dbReference type="InterPro" id="IPR035959">
    <property type="entry name" value="RutC-like_sf"/>
</dbReference>
<protein>
    <submittedName>
        <fullName evidence="1">Reactive intermediate/imine deaminase</fullName>
    </submittedName>
</protein>
<evidence type="ECO:0000313" key="1">
    <source>
        <dbReference type="EMBL" id="GIM66341.1"/>
    </source>
</evidence>
<organism evidence="1 2">
    <name type="scientific">Winogradskya consettensis</name>
    <dbReference type="NCBI Taxonomy" id="113560"/>
    <lineage>
        <taxon>Bacteria</taxon>
        <taxon>Bacillati</taxon>
        <taxon>Actinomycetota</taxon>
        <taxon>Actinomycetes</taxon>
        <taxon>Micromonosporales</taxon>
        <taxon>Micromonosporaceae</taxon>
        <taxon>Winogradskya</taxon>
    </lineage>
</organism>
<accession>A0A919S7D8</accession>
<sequence length="126" mass="13161">MPKRAIITDKAAPAGGPYSHAVIAGDTIYLAGAIPALPDGTRVTGSFAEQAHAAFKNLAATAEAAGASLDDAVRIGVYLRDFADFPELNKIYPEYIKGDNLPVRTTLPVALVGFDIEIDAVLYTGA</sequence>
<dbReference type="EMBL" id="BOQP01000001">
    <property type="protein sequence ID" value="GIM66341.1"/>
    <property type="molecule type" value="Genomic_DNA"/>
</dbReference>
<dbReference type="CDD" id="cd00448">
    <property type="entry name" value="YjgF_YER057c_UK114_family"/>
    <property type="match status" value="1"/>
</dbReference>
<gene>
    <name evidence="1" type="ORF">Aco04nite_01460</name>
</gene>
<evidence type="ECO:0000313" key="2">
    <source>
        <dbReference type="Proteomes" id="UP000680865"/>
    </source>
</evidence>
<dbReference type="SUPFAM" id="SSF55298">
    <property type="entry name" value="YjgF-like"/>
    <property type="match status" value="1"/>
</dbReference>
<comment type="caution">
    <text evidence="1">The sequence shown here is derived from an EMBL/GenBank/DDBJ whole genome shotgun (WGS) entry which is preliminary data.</text>
</comment>
<dbReference type="PANTHER" id="PTHR11803">
    <property type="entry name" value="2-IMINOBUTANOATE/2-IMINOPROPANOATE DEAMINASE RIDA"/>
    <property type="match status" value="1"/>
</dbReference>
<dbReference type="Gene3D" id="3.30.1330.40">
    <property type="entry name" value="RutC-like"/>
    <property type="match status" value="1"/>
</dbReference>
<dbReference type="GO" id="GO:0005829">
    <property type="term" value="C:cytosol"/>
    <property type="evidence" value="ECO:0007669"/>
    <property type="project" value="TreeGrafter"/>
</dbReference>
<keyword evidence="2" id="KW-1185">Reference proteome</keyword>
<dbReference type="PANTHER" id="PTHR11803:SF39">
    <property type="entry name" value="2-IMINOBUTANOATE_2-IMINOPROPANOATE DEAMINASE"/>
    <property type="match status" value="1"/>
</dbReference>
<name>A0A919S7D8_9ACTN</name>
<reference evidence="1" key="1">
    <citation type="submission" date="2021-03" db="EMBL/GenBank/DDBJ databases">
        <title>Whole genome shotgun sequence of Actinoplanes consettensis NBRC 14913.</title>
        <authorList>
            <person name="Komaki H."/>
            <person name="Tamura T."/>
        </authorList>
    </citation>
    <scope>NUCLEOTIDE SEQUENCE</scope>
    <source>
        <strain evidence="1">NBRC 14913</strain>
    </source>
</reference>